<dbReference type="GO" id="GO:0016787">
    <property type="term" value="F:hydrolase activity"/>
    <property type="evidence" value="ECO:0007669"/>
    <property type="project" value="UniProtKB-KW"/>
</dbReference>
<dbReference type="Proteomes" id="UP000664859">
    <property type="component" value="Unassembled WGS sequence"/>
</dbReference>
<dbReference type="SUPFAM" id="SSF53474">
    <property type="entry name" value="alpha/beta-Hydrolases"/>
    <property type="match status" value="1"/>
</dbReference>
<name>A0A835YII1_9STRA</name>
<dbReference type="Pfam" id="PF12697">
    <property type="entry name" value="Abhydrolase_6"/>
    <property type="match status" value="1"/>
</dbReference>
<dbReference type="InterPro" id="IPR029058">
    <property type="entry name" value="AB_hydrolase_fold"/>
</dbReference>
<evidence type="ECO:0000313" key="3">
    <source>
        <dbReference type="Proteomes" id="UP000664859"/>
    </source>
</evidence>
<evidence type="ECO:0000259" key="1">
    <source>
        <dbReference type="Pfam" id="PF12697"/>
    </source>
</evidence>
<dbReference type="Gene3D" id="3.40.50.1820">
    <property type="entry name" value="alpha/beta hydrolase"/>
    <property type="match status" value="1"/>
</dbReference>
<proteinExistence type="predicted"/>
<organism evidence="2 3">
    <name type="scientific">Tribonema minus</name>
    <dbReference type="NCBI Taxonomy" id="303371"/>
    <lineage>
        <taxon>Eukaryota</taxon>
        <taxon>Sar</taxon>
        <taxon>Stramenopiles</taxon>
        <taxon>Ochrophyta</taxon>
        <taxon>PX clade</taxon>
        <taxon>Xanthophyceae</taxon>
        <taxon>Tribonematales</taxon>
        <taxon>Tribonemataceae</taxon>
        <taxon>Tribonema</taxon>
    </lineage>
</organism>
<dbReference type="AlphaFoldDB" id="A0A835YII1"/>
<feature type="domain" description="AB hydrolase-1" evidence="1">
    <location>
        <begin position="75"/>
        <end position="320"/>
    </location>
</feature>
<dbReference type="OrthoDB" id="190201at2759"/>
<dbReference type="PANTHER" id="PTHR43194:SF2">
    <property type="entry name" value="PEROXISOMAL MEMBRANE PROTEIN LPX1"/>
    <property type="match status" value="1"/>
</dbReference>
<dbReference type="EMBL" id="JAFCMP010000554">
    <property type="protein sequence ID" value="KAG5175078.1"/>
    <property type="molecule type" value="Genomic_DNA"/>
</dbReference>
<keyword evidence="2" id="KW-0378">Hydrolase</keyword>
<keyword evidence="3" id="KW-1185">Reference proteome</keyword>
<gene>
    <name evidence="2" type="ORF">JKP88DRAFT_339455</name>
</gene>
<accession>A0A835YII1</accession>
<reference evidence="2" key="1">
    <citation type="submission" date="2021-02" db="EMBL/GenBank/DDBJ databases">
        <title>First Annotated Genome of the Yellow-green Alga Tribonema minus.</title>
        <authorList>
            <person name="Mahan K.M."/>
        </authorList>
    </citation>
    <scope>NUCLEOTIDE SEQUENCE</scope>
    <source>
        <strain evidence="2">UTEX B ZZ1240</strain>
    </source>
</reference>
<sequence length="340" mass="34655">MTESQAMNQAGRRQLLQAAAAAVISGTLAAASTTAEAFCGEPYPVWAYNLDFEEGLVPFEADGFKGQLFSKRFPLVLVPSAGLTHSYLETLEAAASDDRRVVLWDPIGTGTSSALPAPPTAAPALERQLQAVLQFLELKSYHLLGHGTGAAAALSAAASQSTDAGAGALSVTLASPLLRGTPDGYAAALLSAFDGRAVPVCLAEAVKEDAAAADAQQGGDGGGAAGGVWEVSTDVEVYKAGGRFKVEVEVCLEDAAAADAQRRAGGGGGCGGRVGVLYGANDPYVSKSDAQQIRDAAEGALAVAMPSAGHLAHLERREEYLGELLPFLQAADAVNAQAAR</sequence>
<dbReference type="PANTHER" id="PTHR43194">
    <property type="entry name" value="HYDROLASE ALPHA/BETA FOLD FAMILY"/>
    <property type="match status" value="1"/>
</dbReference>
<dbReference type="InterPro" id="IPR006311">
    <property type="entry name" value="TAT_signal"/>
</dbReference>
<comment type="caution">
    <text evidence="2">The sequence shown here is derived from an EMBL/GenBank/DDBJ whole genome shotgun (WGS) entry which is preliminary data.</text>
</comment>
<dbReference type="PROSITE" id="PS51318">
    <property type="entry name" value="TAT"/>
    <property type="match status" value="1"/>
</dbReference>
<dbReference type="InterPro" id="IPR000073">
    <property type="entry name" value="AB_hydrolase_1"/>
</dbReference>
<protein>
    <submittedName>
        <fullName evidence="2">Alpha/Beta hydrolase protein</fullName>
    </submittedName>
</protein>
<evidence type="ECO:0000313" key="2">
    <source>
        <dbReference type="EMBL" id="KAG5175078.1"/>
    </source>
</evidence>
<dbReference type="InterPro" id="IPR050228">
    <property type="entry name" value="Carboxylesterase_BioH"/>
</dbReference>